<evidence type="ECO:0000313" key="2">
    <source>
        <dbReference type="EMBL" id="CAD0136222.1"/>
    </source>
</evidence>
<keyword evidence="1" id="KW-0812">Transmembrane</keyword>
<dbReference type="AlphaFoldDB" id="A0A8D6XQW1"/>
<sequence length="50" mass="5736">MNDNINNHFSIPKKKYIKGGEHEWVSVLLLPAMVTMENCVFVILLCKGLF</sequence>
<reference evidence="2 3" key="1">
    <citation type="submission" date="2020-06" db="EMBL/GenBank/DDBJ databases">
        <authorList>
            <person name="Chuat V."/>
        </authorList>
    </citation>
    <scope>NUCLEOTIDE SEQUENCE [LARGE SCALE GENOMIC DNA]</scope>
    <source>
        <strain evidence="2">STH_CIRM_336</strain>
    </source>
</reference>
<accession>A0A8D6XQW1</accession>
<protein>
    <submittedName>
        <fullName evidence="2">Uncharacterized protein</fullName>
    </submittedName>
</protein>
<proteinExistence type="predicted"/>
<organism evidence="2 3">
    <name type="scientific">Streptococcus thermophilus</name>
    <dbReference type="NCBI Taxonomy" id="1308"/>
    <lineage>
        <taxon>Bacteria</taxon>
        <taxon>Bacillati</taxon>
        <taxon>Bacillota</taxon>
        <taxon>Bacilli</taxon>
        <taxon>Lactobacillales</taxon>
        <taxon>Streptococcaceae</taxon>
        <taxon>Streptococcus</taxon>
    </lineage>
</organism>
<dbReference type="EMBL" id="LR822017">
    <property type="protein sequence ID" value="CAD0136222.1"/>
    <property type="molecule type" value="Genomic_DNA"/>
</dbReference>
<keyword evidence="1" id="KW-1133">Transmembrane helix</keyword>
<keyword evidence="1" id="KW-0472">Membrane</keyword>
<evidence type="ECO:0000313" key="3">
    <source>
        <dbReference type="Proteomes" id="UP000509833"/>
    </source>
</evidence>
<evidence type="ECO:0000256" key="1">
    <source>
        <dbReference type="SAM" id="Phobius"/>
    </source>
</evidence>
<name>A0A8D6XQW1_STRTR</name>
<dbReference type="Proteomes" id="UP000509833">
    <property type="component" value="Chromosome"/>
</dbReference>
<gene>
    <name evidence="2" type="ORF">STHERMO_0353</name>
</gene>
<feature type="transmembrane region" description="Helical" evidence="1">
    <location>
        <begin position="24"/>
        <end position="46"/>
    </location>
</feature>